<dbReference type="GO" id="GO:0005484">
    <property type="term" value="F:SNAP receptor activity"/>
    <property type="evidence" value="ECO:0007669"/>
    <property type="project" value="TreeGrafter"/>
</dbReference>
<gene>
    <name evidence="4" type="ORF">LCOR_01268.1</name>
</gene>
<dbReference type="STRING" id="1263082.A0A068RKS0"/>
<dbReference type="AlphaFoldDB" id="A0A068RKS0"/>
<feature type="compositionally biased region" description="Polar residues" evidence="2">
    <location>
        <begin position="1"/>
        <end position="15"/>
    </location>
</feature>
<organism evidence="4 5">
    <name type="scientific">Lichtheimia corymbifera JMRC:FSU:9682</name>
    <dbReference type="NCBI Taxonomy" id="1263082"/>
    <lineage>
        <taxon>Eukaryota</taxon>
        <taxon>Fungi</taxon>
        <taxon>Fungi incertae sedis</taxon>
        <taxon>Mucoromycota</taxon>
        <taxon>Mucoromycotina</taxon>
        <taxon>Mucoromycetes</taxon>
        <taxon>Mucorales</taxon>
        <taxon>Lichtheimiaceae</taxon>
        <taxon>Lichtheimia</taxon>
    </lineage>
</organism>
<feature type="region of interest" description="Disordered" evidence="2">
    <location>
        <begin position="195"/>
        <end position="264"/>
    </location>
</feature>
<dbReference type="GO" id="GO:0006887">
    <property type="term" value="P:exocytosis"/>
    <property type="evidence" value="ECO:0007669"/>
    <property type="project" value="TreeGrafter"/>
</dbReference>
<dbReference type="InterPro" id="IPR000727">
    <property type="entry name" value="T_SNARE_dom"/>
</dbReference>
<feature type="compositionally biased region" description="Basic and acidic residues" evidence="2">
    <location>
        <begin position="69"/>
        <end position="81"/>
    </location>
</feature>
<dbReference type="Gene3D" id="1.20.5.110">
    <property type="match status" value="2"/>
</dbReference>
<accession>A0A068RKS0</accession>
<dbReference type="GO" id="GO:0031201">
    <property type="term" value="C:SNARE complex"/>
    <property type="evidence" value="ECO:0007669"/>
    <property type="project" value="TreeGrafter"/>
</dbReference>
<feature type="compositionally biased region" description="Basic and acidic residues" evidence="2">
    <location>
        <begin position="199"/>
        <end position="217"/>
    </location>
</feature>
<evidence type="ECO:0000313" key="5">
    <source>
        <dbReference type="Proteomes" id="UP000027586"/>
    </source>
</evidence>
<dbReference type="Proteomes" id="UP000027586">
    <property type="component" value="Unassembled WGS sequence"/>
</dbReference>
<feature type="compositionally biased region" description="Basic and acidic residues" evidence="2">
    <location>
        <begin position="247"/>
        <end position="256"/>
    </location>
</feature>
<reference evidence="4" key="1">
    <citation type="submission" date="2013-08" db="EMBL/GenBank/DDBJ databases">
        <title>Gene expansion shapes genome architecture in the human pathogen Lichtheimia corymbifera: an evolutionary genomics analysis in the ancient terrestrial Mucorales (Mucoromycotina).</title>
        <authorList>
            <person name="Schwartze V.U."/>
            <person name="Winter S."/>
            <person name="Shelest E."/>
            <person name="Marcet-Houben M."/>
            <person name="Horn F."/>
            <person name="Wehner S."/>
            <person name="Hoffmann K."/>
            <person name="Riege K."/>
            <person name="Sammeth M."/>
            <person name="Nowrousian M."/>
            <person name="Valiante V."/>
            <person name="Linde J."/>
            <person name="Jacobsen I.D."/>
            <person name="Marz M."/>
            <person name="Brakhage A.A."/>
            <person name="Gabaldon T."/>
            <person name="Bocker S."/>
            <person name="Voigt K."/>
        </authorList>
    </citation>
    <scope>NUCLEOTIDE SEQUENCE [LARGE SCALE GENOMIC DNA]</scope>
    <source>
        <strain evidence="4">FSU 9682</strain>
    </source>
</reference>
<dbReference type="PROSITE" id="PS50192">
    <property type="entry name" value="T_SNARE"/>
    <property type="match status" value="2"/>
</dbReference>
<dbReference type="GO" id="GO:0006906">
    <property type="term" value="P:vesicle fusion"/>
    <property type="evidence" value="ECO:0007669"/>
    <property type="project" value="TreeGrafter"/>
</dbReference>
<feature type="compositionally biased region" description="Basic and acidic residues" evidence="2">
    <location>
        <begin position="37"/>
        <end position="49"/>
    </location>
</feature>
<evidence type="ECO:0000256" key="1">
    <source>
        <dbReference type="ARBA" id="ARBA00009480"/>
    </source>
</evidence>
<proteinExistence type="inferred from homology"/>
<dbReference type="SUPFAM" id="SSF58038">
    <property type="entry name" value="SNARE fusion complex"/>
    <property type="match status" value="2"/>
</dbReference>
<dbReference type="OrthoDB" id="18679at2759"/>
<sequence>MSWRASNSNKANTNPFEVLQEEEQPSDSRSSPQRQHYRNERGQHAERQRLQTTARTHNKPEQSSMIADDGSRPRSRYREWTPNDGGGDEDVYAQSRLADNDGERQVDDLKGNIRNVKQDTLSSTRNALSTITDAQGIATTTLSDLGEQASQLGNVERNIGEARAEAEHAAEQAGRLKRLNRSIFLPAFKNPFQRKARARRELEQAQEKHAANREERGIISQFEHQSQTRTNRAQQPPVTTSSKSGRSKSDRNRYQFEADSEDDAIEDEIDQNLDDISHATGHLKHMATAMRGEIDSQNEALGRIQDKVDPINQDIFTTTHRINKIK</sequence>
<dbReference type="SMART" id="SM00397">
    <property type="entry name" value="t_SNARE"/>
    <property type="match status" value="2"/>
</dbReference>
<feature type="compositionally biased region" description="Polar residues" evidence="2">
    <location>
        <begin position="222"/>
        <end position="244"/>
    </location>
</feature>
<evidence type="ECO:0000259" key="3">
    <source>
        <dbReference type="PROSITE" id="PS50192"/>
    </source>
</evidence>
<dbReference type="VEuPathDB" id="FungiDB:LCOR_01268.1"/>
<comment type="similarity">
    <text evidence="1">Belongs to the SNAP-25 family.</text>
</comment>
<dbReference type="GO" id="GO:0019905">
    <property type="term" value="F:syntaxin binding"/>
    <property type="evidence" value="ECO:0007669"/>
    <property type="project" value="TreeGrafter"/>
</dbReference>
<feature type="domain" description="T-SNARE coiled-coil homology" evidence="3">
    <location>
        <begin position="114"/>
        <end position="176"/>
    </location>
</feature>
<keyword evidence="5" id="KW-1185">Reference proteome</keyword>
<dbReference type="PANTHER" id="PTHR19305">
    <property type="entry name" value="SYNAPTOSOMAL ASSOCIATED PROTEIN"/>
    <property type="match status" value="1"/>
</dbReference>
<feature type="domain" description="T-SNARE coiled-coil homology" evidence="3">
    <location>
        <begin position="263"/>
        <end position="325"/>
    </location>
</feature>
<dbReference type="GO" id="GO:0005886">
    <property type="term" value="C:plasma membrane"/>
    <property type="evidence" value="ECO:0007669"/>
    <property type="project" value="TreeGrafter"/>
</dbReference>
<feature type="compositionally biased region" description="Polar residues" evidence="2">
    <location>
        <begin position="50"/>
        <end position="65"/>
    </location>
</feature>
<dbReference type="PANTHER" id="PTHR19305:SF9">
    <property type="entry name" value="SYNAPTOSOMAL-ASSOCIATED PROTEIN 29"/>
    <property type="match status" value="1"/>
</dbReference>
<feature type="region of interest" description="Disordered" evidence="2">
    <location>
        <begin position="1"/>
        <end position="111"/>
    </location>
</feature>
<dbReference type="CDD" id="cd15857">
    <property type="entry name" value="SNARE_SEC9C"/>
    <property type="match status" value="1"/>
</dbReference>
<name>A0A068RKS0_9FUNG</name>
<evidence type="ECO:0000256" key="2">
    <source>
        <dbReference type="SAM" id="MobiDB-lite"/>
    </source>
</evidence>
<protein>
    <submittedName>
        <fullName evidence="4">Protein transport protein</fullName>
    </submittedName>
</protein>
<dbReference type="EMBL" id="CBTN010000003">
    <property type="protein sequence ID" value="CDH49526.1"/>
    <property type="molecule type" value="Genomic_DNA"/>
</dbReference>
<comment type="caution">
    <text evidence="4">The sequence shown here is derived from an EMBL/GenBank/DDBJ whole genome shotgun (WGS) entry which is preliminary data.</text>
</comment>
<feature type="compositionally biased region" description="Basic and acidic residues" evidence="2">
    <location>
        <begin position="98"/>
        <end position="111"/>
    </location>
</feature>
<evidence type="ECO:0000313" key="4">
    <source>
        <dbReference type="EMBL" id="CDH49526.1"/>
    </source>
</evidence>